<dbReference type="KEGG" id="adl:AURDEDRAFT_115475"/>
<protein>
    <submittedName>
        <fullName evidence="3">Uncharacterized protein</fullName>
    </submittedName>
</protein>
<evidence type="ECO:0000256" key="1">
    <source>
        <dbReference type="SAM" id="MobiDB-lite"/>
    </source>
</evidence>
<dbReference type="EMBL" id="JH687793">
    <property type="protein sequence ID" value="EJD41368.1"/>
    <property type="molecule type" value="Genomic_DNA"/>
</dbReference>
<keyword evidence="2" id="KW-1133">Transmembrane helix</keyword>
<feature type="region of interest" description="Disordered" evidence="1">
    <location>
        <begin position="51"/>
        <end position="72"/>
    </location>
</feature>
<organism evidence="3 4">
    <name type="scientific">Auricularia subglabra (strain TFB-10046 / SS5)</name>
    <name type="common">White-rot fungus</name>
    <name type="synonym">Auricularia delicata (strain TFB10046)</name>
    <dbReference type="NCBI Taxonomy" id="717982"/>
    <lineage>
        <taxon>Eukaryota</taxon>
        <taxon>Fungi</taxon>
        <taxon>Dikarya</taxon>
        <taxon>Basidiomycota</taxon>
        <taxon>Agaricomycotina</taxon>
        <taxon>Agaricomycetes</taxon>
        <taxon>Auriculariales</taxon>
        <taxon>Auriculariaceae</taxon>
        <taxon>Auricularia</taxon>
    </lineage>
</organism>
<accession>J0LK86</accession>
<evidence type="ECO:0000313" key="3">
    <source>
        <dbReference type="EMBL" id="EJD41368.1"/>
    </source>
</evidence>
<reference evidence="4" key="1">
    <citation type="journal article" date="2012" name="Science">
        <title>The Paleozoic origin of enzymatic lignin decomposition reconstructed from 31 fungal genomes.</title>
        <authorList>
            <person name="Floudas D."/>
            <person name="Binder M."/>
            <person name="Riley R."/>
            <person name="Barry K."/>
            <person name="Blanchette R.A."/>
            <person name="Henrissat B."/>
            <person name="Martinez A.T."/>
            <person name="Otillar R."/>
            <person name="Spatafora J.W."/>
            <person name="Yadav J.S."/>
            <person name="Aerts A."/>
            <person name="Benoit I."/>
            <person name="Boyd A."/>
            <person name="Carlson A."/>
            <person name="Copeland A."/>
            <person name="Coutinho P.M."/>
            <person name="de Vries R.P."/>
            <person name="Ferreira P."/>
            <person name="Findley K."/>
            <person name="Foster B."/>
            <person name="Gaskell J."/>
            <person name="Glotzer D."/>
            <person name="Gorecki P."/>
            <person name="Heitman J."/>
            <person name="Hesse C."/>
            <person name="Hori C."/>
            <person name="Igarashi K."/>
            <person name="Jurgens J.A."/>
            <person name="Kallen N."/>
            <person name="Kersten P."/>
            <person name="Kohler A."/>
            <person name="Kuees U."/>
            <person name="Kumar T.K.A."/>
            <person name="Kuo A."/>
            <person name="LaButti K."/>
            <person name="Larrondo L.F."/>
            <person name="Lindquist E."/>
            <person name="Ling A."/>
            <person name="Lombard V."/>
            <person name="Lucas S."/>
            <person name="Lundell T."/>
            <person name="Martin R."/>
            <person name="McLaughlin D.J."/>
            <person name="Morgenstern I."/>
            <person name="Morin E."/>
            <person name="Murat C."/>
            <person name="Nagy L.G."/>
            <person name="Nolan M."/>
            <person name="Ohm R.A."/>
            <person name="Patyshakuliyeva A."/>
            <person name="Rokas A."/>
            <person name="Ruiz-Duenas F.J."/>
            <person name="Sabat G."/>
            <person name="Salamov A."/>
            <person name="Samejima M."/>
            <person name="Schmutz J."/>
            <person name="Slot J.C."/>
            <person name="St John F."/>
            <person name="Stenlid J."/>
            <person name="Sun H."/>
            <person name="Sun S."/>
            <person name="Syed K."/>
            <person name="Tsang A."/>
            <person name="Wiebenga A."/>
            <person name="Young D."/>
            <person name="Pisabarro A."/>
            <person name="Eastwood D.C."/>
            <person name="Martin F."/>
            <person name="Cullen D."/>
            <person name="Grigoriev I.V."/>
            <person name="Hibbett D.S."/>
        </authorList>
    </citation>
    <scope>NUCLEOTIDE SEQUENCE [LARGE SCALE GENOMIC DNA]</scope>
    <source>
        <strain evidence="4">TFB10046</strain>
    </source>
</reference>
<dbReference type="InParanoid" id="J0LK86"/>
<proteinExistence type="predicted"/>
<dbReference type="AlphaFoldDB" id="J0LK86"/>
<gene>
    <name evidence="3" type="ORF">AURDEDRAFT_115475</name>
</gene>
<keyword evidence="2" id="KW-0472">Membrane</keyword>
<evidence type="ECO:0000256" key="2">
    <source>
        <dbReference type="SAM" id="Phobius"/>
    </source>
</evidence>
<keyword evidence="4" id="KW-1185">Reference proteome</keyword>
<sequence length="99" mass="10070">MSTADSASIPTGALVGIALGALAVVLALGLLAVVVRDRHRAQPAGVQVRLEAGPTAAAATPPDRDATVSPFVLPQLPPPATRKSWSRWPAPNIKGAVGY</sequence>
<dbReference type="Proteomes" id="UP000006514">
    <property type="component" value="Unassembled WGS sequence"/>
</dbReference>
<feature type="transmembrane region" description="Helical" evidence="2">
    <location>
        <begin position="12"/>
        <end position="35"/>
    </location>
</feature>
<evidence type="ECO:0000313" key="4">
    <source>
        <dbReference type="Proteomes" id="UP000006514"/>
    </source>
</evidence>
<keyword evidence="2" id="KW-0812">Transmembrane</keyword>
<name>J0LK86_AURST</name>
<feature type="compositionally biased region" description="Low complexity" evidence="1">
    <location>
        <begin position="52"/>
        <end position="61"/>
    </location>
</feature>